<dbReference type="GeneID" id="4910030"/>
<sequence length="144" mass="15972">MAVKKLVLTPTYESYGDVELMANFLVSMAGVYNVYKEGRNIVVELSDNANPAEVVRTILDLGHEIVLPHFSFSTRQGLDDREVVKRLTSHPLIVAAEYYPRTGRGIVVTVPGAAEEEVVAALRRVLGVVTIDRRYVEPVRLSFG</sequence>
<proteinExistence type="predicted"/>
<dbReference type="RefSeq" id="WP_011850296.1">
    <property type="nucleotide sequence ID" value="NC_009073.1"/>
</dbReference>
<gene>
    <name evidence="1" type="ordered locus">Pcal_1621</name>
</gene>
<dbReference type="STRING" id="410359.Pcal_1621"/>
<evidence type="ECO:0000313" key="2">
    <source>
        <dbReference type="Proteomes" id="UP000001431"/>
    </source>
</evidence>
<dbReference type="eggNOG" id="arCOG05688">
    <property type="taxonomic scope" value="Archaea"/>
</dbReference>
<dbReference type="Proteomes" id="UP000001431">
    <property type="component" value="Chromosome"/>
</dbReference>
<reference evidence="1" key="1">
    <citation type="submission" date="2007-02" db="EMBL/GenBank/DDBJ databases">
        <title>Complete sequence of Pyrobaculum calidifontis JCM 11548.</title>
        <authorList>
            <consortium name="US DOE Joint Genome Institute"/>
            <person name="Copeland A."/>
            <person name="Lucas S."/>
            <person name="Lapidus A."/>
            <person name="Barry K."/>
            <person name="Glavina del Rio T."/>
            <person name="Dalin E."/>
            <person name="Tice H."/>
            <person name="Pitluck S."/>
            <person name="Chain P."/>
            <person name="Malfatti S."/>
            <person name="Shin M."/>
            <person name="Vergez L."/>
            <person name="Schmutz J."/>
            <person name="Larimer F."/>
            <person name="Land M."/>
            <person name="Hauser L."/>
            <person name="Kyrpides N."/>
            <person name="Mikhailova N."/>
            <person name="Cozen A.E."/>
            <person name="Fitz-Gibbon S.T."/>
            <person name="House C.H."/>
            <person name="Saltikov C."/>
            <person name="Lowe T.M."/>
            <person name="Richardson P."/>
        </authorList>
    </citation>
    <scope>NUCLEOTIDE SEQUENCE [LARGE SCALE GENOMIC DNA]</scope>
    <source>
        <strain evidence="1">JCM 11548</strain>
    </source>
</reference>
<evidence type="ECO:0000313" key="1">
    <source>
        <dbReference type="EMBL" id="ABO09038.1"/>
    </source>
</evidence>
<organism evidence="1 2">
    <name type="scientific">Pyrobaculum calidifontis (strain DSM 21063 / JCM 11548 / VA1)</name>
    <dbReference type="NCBI Taxonomy" id="410359"/>
    <lineage>
        <taxon>Archaea</taxon>
        <taxon>Thermoproteota</taxon>
        <taxon>Thermoprotei</taxon>
        <taxon>Thermoproteales</taxon>
        <taxon>Thermoproteaceae</taxon>
        <taxon>Pyrobaculum</taxon>
    </lineage>
</organism>
<dbReference type="EMBL" id="CP000561">
    <property type="protein sequence ID" value="ABO09038.1"/>
    <property type="molecule type" value="Genomic_DNA"/>
</dbReference>
<dbReference type="KEGG" id="pcl:Pcal_1621"/>
<dbReference type="HOGENOM" id="CLU_1811520_0_0_2"/>
<name>A3MWM1_PYRCJ</name>
<keyword evidence="2" id="KW-1185">Reference proteome</keyword>
<protein>
    <submittedName>
        <fullName evidence="1">Uncharacterized protein</fullName>
    </submittedName>
</protein>
<accession>A3MWM1</accession>
<dbReference type="AlphaFoldDB" id="A3MWM1"/>